<reference evidence="1" key="1">
    <citation type="submission" date="2024-05" db="EMBL/GenBank/DDBJ databases">
        <title>Genome Sequences of Four Agar- Degrading Marine Bacteria.</title>
        <authorList>
            <person name="Phillips E.K."/>
            <person name="Shaffer J.C."/>
            <person name="Henson M.W."/>
            <person name="Temperton B."/>
            <person name="Thrash C.J."/>
            <person name="Martin M.O."/>
        </authorList>
    </citation>
    <scope>NUCLEOTIDE SEQUENCE</scope>
    <source>
        <strain evidence="1">EKP203</strain>
    </source>
</reference>
<organism evidence="1 2">
    <name type="scientific">Vibrio agarivorans</name>
    <dbReference type="NCBI Taxonomy" id="153622"/>
    <lineage>
        <taxon>Bacteria</taxon>
        <taxon>Pseudomonadati</taxon>
        <taxon>Pseudomonadota</taxon>
        <taxon>Gammaproteobacteria</taxon>
        <taxon>Vibrionales</taxon>
        <taxon>Vibrionaceae</taxon>
        <taxon>Vibrio</taxon>
    </lineage>
</organism>
<evidence type="ECO:0000313" key="1">
    <source>
        <dbReference type="EMBL" id="MDN2481658.1"/>
    </source>
</evidence>
<dbReference type="Proteomes" id="UP001169719">
    <property type="component" value="Unassembled WGS sequence"/>
</dbReference>
<gene>
    <name evidence="1" type="ORF">QWJ08_09640</name>
</gene>
<name>A0ABT7Y0T9_9VIBR</name>
<keyword evidence="2" id="KW-1185">Reference proteome</keyword>
<evidence type="ECO:0000313" key="2">
    <source>
        <dbReference type="Proteomes" id="UP001169719"/>
    </source>
</evidence>
<proteinExistence type="predicted"/>
<accession>A0ABT7Y0T9</accession>
<protein>
    <recommendedName>
        <fullName evidence="3">Regulatory protein GemA</fullName>
    </recommendedName>
</protein>
<comment type="caution">
    <text evidence="1">The sequence shown here is derived from an EMBL/GenBank/DDBJ whole genome shotgun (WGS) entry which is preliminary data.</text>
</comment>
<sequence>MDKRKRKFDQLSSTRNKLVFIAKDGDKTQLHNKVPPLNGSETHSAISDCIIKETDKNQRSTLMLELLGLLAIKGENTQIKRLLPVPDDFDDSYCLKIRDAVRLAFKLGDMKYTNKSRALKLKELIDGAGIDPSERNAAFAWLYDKDVATIKGWWCSKN</sequence>
<evidence type="ECO:0008006" key="3">
    <source>
        <dbReference type="Google" id="ProtNLM"/>
    </source>
</evidence>
<dbReference type="EMBL" id="JAUEOZ010000001">
    <property type="protein sequence ID" value="MDN2481658.1"/>
    <property type="molecule type" value="Genomic_DNA"/>
</dbReference>
<dbReference type="RefSeq" id="WP_289961739.1">
    <property type="nucleotide sequence ID" value="NZ_JAUEOZ010000001.1"/>
</dbReference>